<protein>
    <submittedName>
        <fullName evidence="1">Uncharacterized protein</fullName>
    </submittedName>
</protein>
<dbReference type="EMBL" id="JAOCCL010000018">
    <property type="protein sequence ID" value="MDH0826549.1"/>
    <property type="molecule type" value="Genomic_DNA"/>
</dbReference>
<evidence type="ECO:0000313" key="2">
    <source>
        <dbReference type="Proteomes" id="UP001160116"/>
    </source>
</evidence>
<dbReference type="Proteomes" id="UP001160116">
    <property type="component" value="Unassembled WGS sequence"/>
</dbReference>
<organism evidence="1 2">
    <name type="scientific">Acinetobacter johnsonii</name>
    <dbReference type="NCBI Taxonomy" id="40214"/>
    <lineage>
        <taxon>Bacteria</taxon>
        <taxon>Pseudomonadati</taxon>
        <taxon>Pseudomonadota</taxon>
        <taxon>Gammaproteobacteria</taxon>
        <taxon>Moraxellales</taxon>
        <taxon>Moraxellaceae</taxon>
        <taxon>Acinetobacter</taxon>
    </lineage>
</organism>
<dbReference type="AlphaFoldDB" id="A0AA42MAR2"/>
<evidence type="ECO:0000313" key="1">
    <source>
        <dbReference type="EMBL" id="MDH0826549.1"/>
    </source>
</evidence>
<gene>
    <name evidence="1" type="ORF">N5C97_08555</name>
</gene>
<sequence>MPSLNKIKQVTLIALQAYPDIYARYISGDSTVTAPMSAIQHMLAEIGRDVEVSEIEPFIKSREATILADASNKGILPLGTPCQHYITLTNRGTQRLTILSGRVFEDAQGRPWQFLQNAEVLPNESVDVLAEQSQVRKVKKTIIETLPFYQFKLDIEEDMSLVSLTAVDQDSNIYSFVTRWMNTKAGDYAIILKTDTLREITLEFGDTARFGRTLEANTELEITVLETYGEVDASTLKEAMLQQANTADEAKLAIRFKSGGLVRMGANPLSIDQMRLLASYPTHDDNAVFLGNFDFLVRKKFMNRTFYLNVWNEMIHEQHYGSSVNHINHLFVSVVPKNRAEYALICDEISQLIAKVDSLYSYGNVVFIEPVERPFHITIKAILSPVHDVNVVQEQIKTLLISNYGKEQLASSYNMNNGFNLQEIISLINKQIPAFQDRQSDFKIDIEDLSGNGIKPNHWLFVTADSISFNIERSGGLGGGTWTVL</sequence>
<proteinExistence type="predicted"/>
<dbReference type="RefSeq" id="WP_279678954.1">
    <property type="nucleotide sequence ID" value="NZ_JAOCCL010000018.1"/>
</dbReference>
<name>A0AA42MAR2_ACIJO</name>
<comment type="caution">
    <text evidence="1">The sequence shown here is derived from an EMBL/GenBank/DDBJ whole genome shotgun (WGS) entry which is preliminary data.</text>
</comment>
<accession>A0AA42MAR2</accession>
<reference evidence="1" key="1">
    <citation type="submission" date="2022-09" db="EMBL/GenBank/DDBJ databases">
        <title>Intensive care unit water sources are persistently colonized with multi-drug resistant bacteria and are the site of extensive horizontal gene transfer of antibiotic resistance genes.</title>
        <authorList>
            <person name="Diorio-Toth L."/>
        </authorList>
    </citation>
    <scope>NUCLEOTIDE SEQUENCE</scope>
    <source>
        <strain evidence="1">GD03885</strain>
    </source>
</reference>